<keyword evidence="3" id="KW-0238">DNA-binding</keyword>
<organism evidence="6 7">
    <name type="scientific">Silvania hatchlandensis</name>
    <dbReference type="NCBI Taxonomy" id="2926469"/>
    <lineage>
        <taxon>Bacteria</taxon>
        <taxon>Pseudomonadati</taxon>
        <taxon>Pseudomonadota</taxon>
        <taxon>Gammaproteobacteria</taxon>
        <taxon>Enterobacterales</taxon>
        <taxon>Enterobacteriaceae</taxon>
        <taxon>Silvania</taxon>
    </lineage>
</organism>
<sequence>MERKVDFNATKLFISVVNAGSFSAASERLGVPISTLSRKINELEQALNVQLLDRSRQGVKPTYKGKQFYEEARLGVELLEDAQKSVTSAHKLQGKLRLSVPPNFSLWWDLLLEFQQRYPDIHVFCHSSERVVDLFEDGIDVALRMGSLNTDDVIVKTVMDVEIVFVASPKLLARYGTPETLTEMARLPIAAWETLNHGFFEWESGVEKVKYEPFFSTNNLQGLIHYALSGMGVAQLMDFSARPWLESGELVQLLPGVARQSMPLNLVYARRKHPSALVRAYLDFCAEWVEKLK</sequence>
<protein>
    <submittedName>
        <fullName evidence="6">LysR family transcriptional regulator</fullName>
    </submittedName>
</protein>
<evidence type="ECO:0000256" key="4">
    <source>
        <dbReference type="ARBA" id="ARBA00023163"/>
    </source>
</evidence>
<dbReference type="PANTHER" id="PTHR30537">
    <property type="entry name" value="HTH-TYPE TRANSCRIPTIONAL REGULATOR"/>
    <property type="match status" value="1"/>
</dbReference>
<dbReference type="Proteomes" id="UP001063816">
    <property type="component" value="Unassembled WGS sequence"/>
</dbReference>
<dbReference type="InterPro" id="IPR036390">
    <property type="entry name" value="WH_DNA-bd_sf"/>
</dbReference>
<feature type="domain" description="HTH lysR-type" evidence="5">
    <location>
        <begin position="5"/>
        <end position="62"/>
    </location>
</feature>
<name>A0A9J6PWG0_9ENTR</name>
<keyword evidence="7" id="KW-1185">Reference proteome</keyword>
<dbReference type="FunFam" id="1.10.10.10:FF:000001">
    <property type="entry name" value="LysR family transcriptional regulator"/>
    <property type="match status" value="1"/>
</dbReference>
<evidence type="ECO:0000256" key="3">
    <source>
        <dbReference type="ARBA" id="ARBA00023125"/>
    </source>
</evidence>
<reference evidence="6" key="1">
    <citation type="submission" date="2022-05" db="EMBL/GenBank/DDBJ databases">
        <title>Description of a novel species of Leclercia; Leclercia tamurae and the Proposal for a Novel Genus Silvania gen. nov. Containing Two Novel Species Silvania hatchlandensis sp. nov. and Silvania confinis sp. nov. Isolated from the Rhizosphere of Oak.</title>
        <authorList>
            <person name="Maddock D.W."/>
            <person name="Brady C.L."/>
            <person name="Denman S."/>
            <person name="Arnold D."/>
        </authorList>
    </citation>
    <scope>NUCLEOTIDE SEQUENCE</scope>
    <source>
        <strain evidence="6">H19S6</strain>
    </source>
</reference>
<evidence type="ECO:0000313" key="7">
    <source>
        <dbReference type="Proteomes" id="UP001063816"/>
    </source>
</evidence>
<dbReference type="InterPro" id="IPR036388">
    <property type="entry name" value="WH-like_DNA-bd_sf"/>
</dbReference>
<dbReference type="Pfam" id="PF03466">
    <property type="entry name" value="LysR_substrate"/>
    <property type="match status" value="1"/>
</dbReference>
<dbReference type="AlphaFoldDB" id="A0A9J6PWG0"/>
<proteinExistence type="inferred from homology"/>
<gene>
    <name evidence="6" type="ORF">M8014_01525</name>
</gene>
<comment type="caution">
    <text evidence="6">The sequence shown here is derived from an EMBL/GenBank/DDBJ whole genome shotgun (WGS) entry which is preliminary data.</text>
</comment>
<dbReference type="SUPFAM" id="SSF53850">
    <property type="entry name" value="Periplasmic binding protein-like II"/>
    <property type="match status" value="1"/>
</dbReference>
<dbReference type="SUPFAM" id="SSF46785">
    <property type="entry name" value="Winged helix' DNA-binding domain"/>
    <property type="match status" value="1"/>
</dbReference>
<dbReference type="PANTHER" id="PTHR30537:SF5">
    <property type="entry name" value="HTH-TYPE TRANSCRIPTIONAL ACTIVATOR TTDR-RELATED"/>
    <property type="match status" value="1"/>
</dbReference>
<dbReference type="InterPro" id="IPR058163">
    <property type="entry name" value="LysR-type_TF_proteobact-type"/>
</dbReference>
<dbReference type="Gene3D" id="1.10.10.10">
    <property type="entry name" value="Winged helix-like DNA-binding domain superfamily/Winged helix DNA-binding domain"/>
    <property type="match status" value="1"/>
</dbReference>
<dbReference type="PROSITE" id="PS50931">
    <property type="entry name" value="HTH_LYSR"/>
    <property type="match status" value="1"/>
</dbReference>
<keyword evidence="2" id="KW-0805">Transcription regulation</keyword>
<comment type="similarity">
    <text evidence="1">Belongs to the LysR transcriptional regulatory family.</text>
</comment>
<evidence type="ECO:0000256" key="1">
    <source>
        <dbReference type="ARBA" id="ARBA00009437"/>
    </source>
</evidence>
<dbReference type="EMBL" id="JAMGZK010000034">
    <property type="protein sequence ID" value="MCU6663020.1"/>
    <property type="molecule type" value="Genomic_DNA"/>
</dbReference>
<dbReference type="GO" id="GO:0006351">
    <property type="term" value="P:DNA-templated transcription"/>
    <property type="evidence" value="ECO:0007669"/>
    <property type="project" value="TreeGrafter"/>
</dbReference>
<keyword evidence="4" id="KW-0804">Transcription</keyword>
<evidence type="ECO:0000259" key="5">
    <source>
        <dbReference type="PROSITE" id="PS50931"/>
    </source>
</evidence>
<dbReference type="CDD" id="cd08422">
    <property type="entry name" value="PBP2_CrgA_like"/>
    <property type="match status" value="1"/>
</dbReference>
<evidence type="ECO:0000313" key="6">
    <source>
        <dbReference type="EMBL" id="MCU6663020.1"/>
    </source>
</evidence>
<dbReference type="Gene3D" id="3.40.190.290">
    <property type="match status" value="1"/>
</dbReference>
<dbReference type="RefSeq" id="WP_271280804.1">
    <property type="nucleotide sequence ID" value="NZ_JAMGZK010000034.1"/>
</dbReference>
<evidence type="ECO:0000256" key="2">
    <source>
        <dbReference type="ARBA" id="ARBA00023015"/>
    </source>
</evidence>
<dbReference type="GO" id="GO:0003700">
    <property type="term" value="F:DNA-binding transcription factor activity"/>
    <property type="evidence" value="ECO:0007669"/>
    <property type="project" value="InterPro"/>
</dbReference>
<dbReference type="InterPro" id="IPR000847">
    <property type="entry name" value="LysR_HTH_N"/>
</dbReference>
<dbReference type="Pfam" id="PF00126">
    <property type="entry name" value="HTH_1"/>
    <property type="match status" value="1"/>
</dbReference>
<dbReference type="GO" id="GO:0043565">
    <property type="term" value="F:sequence-specific DNA binding"/>
    <property type="evidence" value="ECO:0007669"/>
    <property type="project" value="TreeGrafter"/>
</dbReference>
<dbReference type="InterPro" id="IPR005119">
    <property type="entry name" value="LysR_subst-bd"/>
</dbReference>
<accession>A0A9J6PWG0</accession>